<protein>
    <submittedName>
        <fullName evidence="1">Uncharacterized protein</fullName>
    </submittedName>
</protein>
<dbReference type="AlphaFoldDB" id="A0A5D2LGB3"/>
<dbReference type="EMBL" id="CM017626">
    <property type="protein sequence ID" value="TYH77932.1"/>
    <property type="molecule type" value="Genomic_DNA"/>
</dbReference>
<organism evidence="1 2">
    <name type="scientific">Gossypium tomentosum</name>
    <name type="common">Hawaiian cotton</name>
    <name type="synonym">Gossypium sandvicense</name>
    <dbReference type="NCBI Taxonomy" id="34277"/>
    <lineage>
        <taxon>Eukaryota</taxon>
        <taxon>Viridiplantae</taxon>
        <taxon>Streptophyta</taxon>
        <taxon>Embryophyta</taxon>
        <taxon>Tracheophyta</taxon>
        <taxon>Spermatophyta</taxon>
        <taxon>Magnoliopsida</taxon>
        <taxon>eudicotyledons</taxon>
        <taxon>Gunneridae</taxon>
        <taxon>Pentapetalae</taxon>
        <taxon>rosids</taxon>
        <taxon>malvids</taxon>
        <taxon>Malvales</taxon>
        <taxon>Malvaceae</taxon>
        <taxon>Malvoideae</taxon>
        <taxon>Gossypium</taxon>
    </lineage>
</organism>
<reference evidence="1 2" key="1">
    <citation type="submission" date="2019-07" db="EMBL/GenBank/DDBJ databases">
        <title>WGS assembly of Gossypium tomentosum.</title>
        <authorList>
            <person name="Chen Z.J."/>
            <person name="Sreedasyam A."/>
            <person name="Ando A."/>
            <person name="Song Q."/>
            <person name="De L."/>
            <person name="Hulse-Kemp A."/>
            <person name="Ding M."/>
            <person name="Ye W."/>
            <person name="Kirkbride R."/>
            <person name="Jenkins J."/>
            <person name="Plott C."/>
            <person name="Lovell J."/>
            <person name="Lin Y.-M."/>
            <person name="Vaughn R."/>
            <person name="Liu B."/>
            <person name="Li W."/>
            <person name="Simpson S."/>
            <person name="Scheffler B."/>
            <person name="Saski C."/>
            <person name="Grover C."/>
            <person name="Hu G."/>
            <person name="Conover J."/>
            <person name="Carlson J."/>
            <person name="Shu S."/>
            <person name="Boston L."/>
            <person name="Williams M."/>
            <person name="Peterson D."/>
            <person name="Mcgee K."/>
            <person name="Jones D."/>
            <person name="Wendel J."/>
            <person name="Stelly D."/>
            <person name="Grimwood J."/>
            <person name="Schmutz J."/>
        </authorList>
    </citation>
    <scope>NUCLEOTIDE SEQUENCE [LARGE SCALE GENOMIC DNA]</scope>
    <source>
        <strain evidence="1">7179.01</strain>
    </source>
</reference>
<accession>A0A5D2LGB3</accession>
<sequence length="75" mass="8006">MFAAISVSSPKNCPIFCPKISLCVAQVSPFSTTVCGVTTLGTPLIWTVVFSSFATPYSSDFFDFSTDKTTPNLAN</sequence>
<gene>
    <name evidence="1" type="ORF">ES332_D04G189900v1</name>
</gene>
<keyword evidence="2" id="KW-1185">Reference proteome</keyword>
<evidence type="ECO:0000313" key="1">
    <source>
        <dbReference type="EMBL" id="TYH77932.1"/>
    </source>
</evidence>
<name>A0A5D2LGB3_GOSTO</name>
<evidence type="ECO:0000313" key="2">
    <source>
        <dbReference type="Proteomes" id="UP000322667"/>
    </source>
</evidence>
<proteinExistence type="predicted"/>
<dbReference type="Proteomes" id="UP000322667">
    <property type="component" value="Chromosome D04"/>
</dbReference>